<name>A0ABT6VUB7_9ACTN</name>
<dbReference type="RefSeq" id="WP_271325962.1">
    <property type="nucleotide sequence ID" value="NZ_JAAGKO020000004.1"/>
</dbReference>
<keyword evidence="4" id="KW-1185">Reference proteome</keyword>
<organism evidence="3 4">
    <name type="scientific">Streptantibioticus silvisoli</name>
    <dbReference type="NCBI Taxonomy" id="2705255"/>
    <lineage>
        <taxon>Bacteria</taxon>
        <taxon>Bacillati</taxon>
        <taxon>Actinomycetota</taxon>
        <taxon>Actinomycetes</taxon>
        <taxon>Kitasatosporales</taxon>
        <taxon>Streptomycetaceae</taxon>
        <taxon>Streptantibioticus</taxon>
    </lineage>
</organism>
<evidence type="ECO:0000259" key="2">
    <source>
        <dbReference type="Pfam" id="PF14344"/>
    </source>
</evidence>
<feature type="chain" id="PRO_5045330983" evidence="1">
    <location>
        <begin position="28"/>
        <end position="227"/>
    </location>
</feature>
<gene>
    <name evidence="3" type="ORF">POF43_004905</name>
</gene>
<dbReference type="Pfam" id="PF14344">
    <property type="entry name" value="DUF4397"/>
    <property type="match status" value="1"/>
</dbReference>
<accession>A0ABT6VUB7</accession>
<protein>
    <submittedName>
        <fullName evidence="3">DUF4397 domain-containing protein</fullName>
    </submittedName>
</protein>
<evidence type="ECO:0000313" key="4">
    <source>
        <dbReference type="Proteomes" id="UP001156398"/>
    </source>
</evidence>
<keyword evidence="1" id="KW-0732">Signal</keyword>
<evidence type="ECO:0000256" key="1">
    <source>
        <dbReference type="SAM" id="SignalP"/>
    </source>
</evidence>
<comment type="caution">
    <text evidence="3">The sequence shown here is derived from an EMBL/GenBank/DDBJ whole genome shotgun (WGS) entry which is preliminary data.</text>
</comment>
<feature type="signal peptide" evidence="1">
    <location>
        <begin position="1"/>
        <end position="27"/>
    </location>
</feature>
<proteinExistence type="predicted"/>
<evidence type="ECO:0000313" key="3">
    <source>
        <dbReference type="EMBL" id="MDI5962071.1"/>
    </source>
</evidence>
<feature type="domain" description="DUF4397" evidence="2">
    <location>
        <begin position="37"/>
        <end position="152"/>
    </location>
</feature>
<reference evidence="3 4" key="1">
    <citation type="submission" date="2023-05" db="EMBL/GenBank/DDBJ databases">
        <title>Streptantibioticus silvisoli sp. nov., acidotolerant actinomycetes 1 from pine litter.</title>
        <authorList>
            <person name="Swiecimska M."/>
            <person name="Golinska P."/>
            <person name="Sangal V."/>
            <person name="Wachnowicz B."/>
            <person name="Goodfellow M."/>
        </authorList>
    </citation>
    <scope>NUCLEOTIDE SEQUENCE [LARGE SCALE GENOMIC DNA]</scope>
    <source>
        <strain evidence="3 4">SL54</strain>
    </source>
</reference>
<dbReference type="EMBL" id="JAAGKO020000004">
    <property type="protein sequence ID" value="MDI5962071.1"/>
    <property type="molecule type" value="Genomic_DNA"/>
</dbReference>
<sequence length="227" mass="22871">MNKLARTTLALGASGLLSLGAVAPAAATPHAATAGTAKISVFHGIPGMTVDVYANGKKMLSDLKPGSLTQPTDLPQGTYDIKVLRAGSAPGSSPLLQRSVDVTSGSNSTLVANLNPGGQPALNAFSNDVSAVPAGKARLTVRHVAAAPAVDVKVNGGTVFKDLKNPGQAQVDVPAGTINTSVVLTGTDKVVLGPSRYTVTAGSNTVVYAWGSANNRDLALKVQSLAH</sequence>
<dbReference type="Proteomes" id="UP001156398">
    <property type="component" value="Unassembled WGS sequence"/>
</dbReference>
<dbReference type="InterPro" id="IPR025510">
    <property type="entry name" value="DUF4397"/>
</dbReference>